<dbReference type="EMBL" id="JAFFGZ010000005">
    <property type="protein sequence ID" value="KAK4644864.1"/>
    <property type="molecule type" value="Genomic_DNA"/>
</dbReference>
<dbReference type="Proteomes" id="UP001322138">
    <property type="component" value="Unassembled WGS sequence"/>
</dbReference>
<dbReference type="InterPro" id="IPR020568">
    <property type="entry name" value="Ribosomal_Su5_D2-typ_SF"/>
</dbReference>
<name>A0ABR0FP45_9PEZI</name>
<feature type="region of interest" description="Disordered" evidence="6">
    <location>
        <begin position="1"/>
        <end position="57"/>
    </location>
</feature>
<comment type="similarity">
    <text evidence="1 5">Belongs to the universal ribosomal protein uS5 family.</text>
</comment>
<keyword evidence="2 4" id="KW-0689">Ribosomal protein</keyword>
<evidence type="ECO:0000256" key="1">
    <source>
        <dbReference type="ARBA" id="ARBA00008945"/>
    </source>
</evidence>
<organism evidence="8 9">
    <name type="scientific">Podospora bellae-mahoneyi</name>
    <dbReference type="NCBI Taxonomy" id="2093777"/>
    <lineage>
        <taxon>Eukaryota</taxon>
        <taxon>Fungi</taxon>
        <taxon>Dikarya</taxon>
        <taxon>Ascomycota</taxon>
        <taxon>Pezizomycotina</taxon>
        <taxon>Sordariomycetes</taxon>
        <taxon>Sordariomycetidae</taxon>
        <taxon>Sordariales</taxon>
        <taxon>Podosporaceae</taxon>
        <taxon>Podospora</taxon>
    </lineage>
</organism>
<dbReference type="GO" id="GO:0005840">
    <property type="term" value="C:ribosome"/>
    <property type="evidence" value="ECO:0007669"/>
    <property type="project" value="UniProtKB-KW"/>
</dbReference>
<evidence type="ECO:0000256" key="5">
    <source>
        <dbReference type="RuleBase" id="RU003823"/>
    </source>
</evidence>
<keyword evidence="9" id="KW-1185">Reference proteome</keyword>
<reference evidence="8 9" key="1">
    <citation type="journal article" date="2023" name="bioRxiv">
        <title>High-quality genome assemblies of four members of thePodospora anserinaspecies complex.</title>
        <authorList>
            <person name="Ament-Velasquez S.L."/>
            <person name="Vogan A.A."/>
            <person name="Wallerman O."/>
            <person name="Hartmann F."/>
            <person name="Gautier V."/>
            <person name="Silar P."/>
            <person name="Giraud T."/>
            <person name="Johannesson H."/>
        </authorList>
    </citation>
    <scope>NUCLEOTIDE SEQUENCE [LARGE SCALE GENOMIC DNA]</scope>
    <source>
        <strain evidence="8 9">CBS 112042</strain>
    </source>
</reference>
<evidence type="ECO:0000259" key="7">
    <source>
        <dbReference type="PROSITE" id="PS50881"/>
    </source>
</evidence>
<evidence type="ECO:0000256" key="6">
    <source>
        <dbReference type="SAM" id="MobiDB-lite"/>
    </source>
</evidence>
<evidence type="ECO:0000256" key="4">
    <source>
        <dbReference type="PROSITE-ProRule" id="PRU00268"/>
    </source>
</evidence>
<evidence type="ECO:0000313" key="9">
    <source>
        <dbReference type="Proteomes" id="UP001322138"/>
    </source>
</evidence>
<dbReference type="Gene3D" id="3.30.230.10">
    <property type="match status" value="1"/>
</dbReference>
<feature type="compositionally biased region" description="Low complexity" evidence="6">
    <location>
        <begin position="1"/>
        <end position="13"/>
    </location>
</feature>
<dbReference type="RefSeq" id="XP_062733840.1">
    <property type="nucleotide sequence ID" value="XM_062878013.1"/>
</dbReference>
<dbReference type="SUPFAM" id="SSF54211">
    <property type="entry name" value="Ribosomal protein S5 domain 2-like"/>
    <property type="match status" value="1"/>
</dbReference>
<dbReference type="InterPro" id="IPR000851">
    <property type="entry name" value="Ribosomal_uS5"/>
</dbReference>
<accession>A0ABR0FP45</accession>
<sequence>MSVAARPAARRLASSVGFLSTTAPTTTTSTTSSSSSRTPPQSRPFSSTPSPQARKHRFRSITAHEMGLIKKNSAAVPDEEIEKLRAKSRFRPLTSRDLGVPEKRDPLASQESLDEFTAETFTKYTPAEKAELARMYTPEQIAALEAGEATINPRDLTIQGRLRTDIYRMPYIDDFAEHQPIIDKRPPASRSRKISHPDPNARFMNTDEFVSDLIQWADKFRVGEPTGTLRRLEDFVPEEWKKVKEGQWPGEVRDDAHKEFKKYLQEEINKAAKQQENGGVVSGGPTDADVLSYIIERSVMTDKNIQTQSSLALALPDKVPGVAGLYKAAVDPADEGLDETGIYQDLKRRSGMSVQEILALQCKTLVVNYVSNQTRMGKIQSTVTIVVAGNGDGWVGLGYAKSQEPMVAATKARLDAISKMRPVRRYENRTIFGNVEAKVSGTVVKLFARPPGFGLRVQHRIFEICRAAGIYDLSARVPRSRNPMNTVKATFEALFNQKDPEEIAMGRGRKLVDVRKVYYGGATQ</sequence>
<evidence type="ECO:0000256" key="2">
    <source>
        <dbReference type="ARBA" id="ARBA00022980"/>
    </source>
</evidence>
<protein>
    <submittedName>
        <fullName evidence="8">28S ribosomal protein S5, mitochondrial</fullName>
    </submittedName>
</protein>
<dbReference type="InterPro" id="IPR005324">
    <property type="entry name" value="Ribosomal_uS5_C"/>
</dbReference>
<dbReference type="GeneID" id="87897495"/>
<dbReference type="InterPro" id="IPR013810">
    <property type="entry name" value="Ribosomal_uS5_N"/>
</dbReference>
<gene>
    <name evidence="8" type="primary">MRPS5</name>
    <name evidence="8" type="ORF">QC761_308670</name>
</gene>
<feature type="compositionally biased region" description="Low complexity" evidence="6">
    <location>
        <begin position="20"/>
        <end position="51"/>
    </location>
</feature>
<dbReference type="SUPFAM" id="SSF54768">
    <property type="entry name" value="dsRNA-binding domain-like"/>
    <property type="match status" value="1"/>
</dbReference>
<dbReference type="InterPro" id="IPR014721">
    <property type="entry name" value="Ribsml_uS5_D2-typ_fold_subgr"/>
</dbReference>
<dbReference type="PANTHER" id="PTHR48277">
    <property type="entry name" value="MITOCHONDRIAL RIBOSOMAL PROTEIN S5"/>
    <property type="match status" value="1"/>
</dbReference>
<dbReference type="Pfam" id="PF03719">
    <property type="entry name" value="Ribosomal_S5_C"/>
    <property type="match status" value="1"/>
</dbReference>
<keyword evidence="3 4" id="KW-0687">Ribonucleoprotein</keyword>
<dbReference type="Pfam" id="PF00333">
    <property type="entry name" value="Ribosomal_S5"/>
    <property type="match status" value="1"/>
</dbReference>
<evidence type="ECO:0000256" key="3">
    <source>
        <dbReference type="ARBA" id="ARBA00023274"/>
    </source>
</evidence>
<dbReference type="Gene3D" id="3.30.160.20">
    <property type="match status" value="1"/>
</dbReference>
<dbReference type="PANTHER" id="PTHR48277:SF1">
    <property type="entry name" value="MITOCHONDRIAL RIBOSOMAL PROTEIN S5"/>
    <property type="match status" value="1"/>
</dbReference>
<feature type="domain" description="S5 DRBM" evidence="7">
    <location>
        <begin position="360"/>
        <end position="423"/>
    </location>
</feature>
<evidence type="ECO:0000313" key="8">
    <source>
        <dbReference type="EMBL" id="KAK4644864.1"/>
    </source>
</evidence>
<comment type="caution">
    <text evidence="8">The sequence shown here is derived from an EMBL/GenBank/DDBJ whole genome shotgun (WGS) entry which is preliminary data.</text>
</comment>
<proteinExistence type="inferred from homology"/>
<dbReference type="PROSITE" id="PS50881">
    <property type="entry name" value="S5_DSRBD"/>
    <property type="match status" value="1"/>
</dbReference>